<sequence length="217" mass="23437">MTVKTIILASLVAGAIAAPSTPVKRAVTPNSSGTNNGYYYSWWSDGGGDVTYTMGSGGQFSVNWRNTGNFVGGKGWQTGSARAITYSGTFSPQGNAYLTVYGWTRSPLIEYYIVDNYGTYNPCSSGTQMGTVTTDGGSYQVCRTQRVNQPSIDGTSTFYQYWSVRQSKRTGGTITTGNHFNYWASKGMNLGSHSYQVSSPAAPDDSLSHHQLTFASY</sequence>
<gene>
    <name evidence="15" type="ORF">HK097_002198</name>
</gene>
<keyword evidence="7 12" id="KW-0378">Hydrolase</keyword>
<dbReference type="Gene3D" id="2.60.120.180">
    <property type="match status" value="1"/>
</dbReference>
<comment type="caution">
    <text evidence="15">The sequence shown here is derived from an EMBL/GenBank/DDBJ whole genome shotgun (WGS) entry which is preliminary data.</text>
</comment>
<feature type="signal peptide" evidence="13">
    <location>
        <begin position="1"/>
        <end position="17"/>
    </location>
</feature>
<comment type="pathway">
    <text evidence="2 12">Glycan degradation; xylan degradation.</text>
</comment>
<dbReference type="SUPFAM" id="SSF49899">
    <property type="entry name" value="Concanavalin A-like lectins/glucanases"/>
    <property type="match status" value="1"/>
</dbReference>
<comment type="catalytic activity">
    <reaction evidence="1 12">
        <text>Endohydrolysis of (1-&gt;4)-beta-D-xylosidic linkages in xylans.</text>
        <dbReference type="EC" id="3.2.1.8"/>
    </reaction>
</comment>
<dbReference type="InterPro" id="IPR033123">
    <property type="entry name" value="GH11_dom"/>
</dbReference>
<keyword evidence="16" id="KW-1185">Reference proteome</keyword>
<dbReference type="EC" id="3.2.1.8" evidence="4 12"/>
<dbReference type="InterPro" id="IPR001137">
    <property type="entry name" value="Glyco_hydro_11"/>
</dbReference>
<reference evidence="15" key="1">
    <citation type="submission" date="2020-05" db="EMBL/GenBank/DDBJ databases">
        <title>Phylogenomic resolution of chytrid fungi.</title>
        <authorList>
            <person name="Stajich J.E."/>
            <person name="Amses K."/>
            <person name="Simmons R."/>
            <person name="Seto K."/>
            <person name="Myers J."/>
            <person name="Bonds A."/>
            <person name="Quandt C.A."/>
            <person name="Barry K."/>
            <person name="Liu P."/>
            <person name="Grigoriev I."/>
            <person name="Longcore J.E."/>
            <person name="James T.Y."/>
        </authorList>
    </citation>
    <scope>NUCLEOTIDE SEQUENCE</scope>
    <source>
        <strain evidence="15">JEL0318</strain>
    </source>
</reference>
<evidence type="ECO:0000256" key="11">
    <source>
        <dbReference type="PROSITE-ProRule" id="PRU01097"/>
    </source>
</evidence>
<dbReference type="PROSITE" id="PS00776">
    <property type="entry name" value="GH11_1"/>
    <property type="match status" value="1"/>
</dbReference>
<keyword evidence="10 12" id="KW-0624">Polysaccharide degradation</keyword>
<dbReference type="InterPro" id="IPR013320">
    <property type="entry name" value="ConA-like_dom_sf"/>
</dbReference>
<proteinExistence type="inferred from homology"/>
<dbReference type="EMBL" id="JADGJD010001466">
    <property type="protein sequence ID" value="KAJ3041750.1"/>
    <property type="molecule type" value="Genomic_DNA"/>
</dbReference>
<accession>A0AAD5S557</accession>
<dbReference type="PANTHER" id="PTHR46828:SF2">
    <property type="entry name" value="ENDO-1,4-BETA-XYLANASE A-RELATED"/>
    <property type="match status" value="1"/>
</dbReference>
<comment type="caution">
    <text evidence="11">Lacks conserved residue(s) required for the propagation of feature annotation.</text>
</comment>
<dbReference type="GO" id="GO:0045493">
    <property type="term" value="P:xylan catabolic process"/>
    <property type="evidence" value="ECO:0007669"/>
    <property type="project" value="UniProtKB-KW"/>
</dbReference>
<dbReference type="InterPro" id="IPR018208">
    <property type="entry name" value="GH11_AS_1"/>
</dbReference>
<evidence type="ECO:0000256" key="3">
    <source>
        <dbReference type="ARBA" id="ARBA00007792"/>
    </source>
</evidence>
<evidence type="ECO:0000259" key="14">
    <source>
        <dbReference type="PROSITE" id="PS51761"/>
    </source>
</evidence>
<dbReference type="Pfam" id="PF00457">
    <property type="entry name" value="Glyco_hydro_11"/>
    <property type="match status" value="1"/>
</dbReference>
<protein>
    <recommendedName>
        <fullName evidence="4 12">Endo-1,4-beta-xylanase</fullName>
        <ecNumber evidence="4 12">3.2.1.8</ecNumber>
    </recommendedName>
</protein>
<keyword evidence="9 12" id="KW-0326">Glycosidase</keyword>
<name>A0AAD5S557_9FUNG</name>
<keyword evidence="5 12" id="KW-0858">Xylan degradation</keyword>
<evidence type="ECO:0000313" key="15">
    <source>
        <dbReference type="EMBL" id="KAJ3041750.1"/>
    </source>
</evidence>
<evidence type="ECO:0000256" key="10">
    <source>
        <dbReference type="ARBA" id="ARBA00023326"/>
    </source>
</evidence>
<evidence type="ECO:0000256" key="9">
    <source>
        <dbReference type="ARBA" id="ARBA00023295"/>
    </source>
</evidence>
<dbReference type="Proteomes" id="UP001212841">
    <property type="component" value="Unassembled WGS sequence"/>
</dbReference>
<dbReference type="PANTHER" id="PTHR46828">
    <property type="entry name" value="ENDO-1,4-BETA-XYLANASE A-RELATED"/>
    <property type="match status" value="1"/>
</dbReference>
<keyword evidence="6 13" id="KW-0732">Signal</keyword>
<feature type="domain" description="GH11" evidence="14">
    <location>
        <begin position="26"/>
        <end position="215"/>
    </location>
</feature>
<evidence type="ECO:0000256" key="8">
    <source>
        <dbReference type="ARBA" id="ARBA00023277"/>
    </source>
</evidence>
<evidence type="ECO:0000256" key="1">
    <source>
        <dbReference type="ARBA" id="ARBA00000681"/>
    </source>
</evidence>
<evidence type="ECO:0000256" key="13">
    <source>
        <dbReference type="SAM" id="SignalP"/>
    </source>
</evidence>
<dbReference type="AlphaFoldDB" id="A0AAD5S557"/>
<keyword evidence="8 12" id="KW-0119">Carbohydrate metabolism</keyword>
<dbReference type="PROSITE" id="PS51761">
    <property type="entry name" value="GH11_3"/>
    <property type="match status" value="1"/>
</dbReference>
<evidence type="ECO:0000256" key="7">
    <source>
        <dbReference type="ARBA" id="ARBA00022801"/>
    </source>
</evidence>
<evidence type="ECO:0000256" key="4">
    <source>
        <dbReference type="ARBA" id="ARBA00012590"/>
    </source>
</evidence>
<dbReference type="PRINTS" id="PR00911">
    <property type="entry name" value="GLHYDRLASE11"/>
</dbReference>
<evidence type="ECO:0000313" key="16">
    <source>
        <dbReference type="Proteomes" id="UP001212841"/>
    </source>
</evidence>
<dbReference type="GO" id="GO:0031176">
    <property type="term" value="F:endo-1,4-beta-xylanase activity"/>
    <property type="evidence" value="ECO:0007669"/>
    <property type="project" value="UniProtKB-EC"/>
</dbReference>
<dbReference type="FunFam" id="2.60.120.180:FF:000001">
    <property type="entry name" value="Endo-1,4-beta-xylanase"/>
    <property type="match status" value="1"/>
</dbReference>
<dbReference type="InterPro" id="IPR013319">
    <property type="entry name" value="GH11/12"/>
</dbReference>
<evidence type="ECO:0000256" key="12">
    <source>
        <dbReference type="RuleBase" id="RU362015"/>
    </source>
</evidence>
<organism evidence="15 16">
    <name type="scientific">Rhizophlyctis rosea</name>
    <dbReference type="NCBI Taxonomy" id="64517"/>
    <lineage>
        <taxon>Eukaryota</taxon>
        <taxon>Fungi</taxon>
        <taxon>Fungi incertae sedis</taxon>
        <taxon>Chytridiomycota</taxon>
        <taxon>Chytridiomycota incertae sedis</taxon>
        <taxon>Chytridiomycetes</taxon>
        <taxon>Rhizophlyctidales</taxon>
        <taxon>Rhizophlyctidaceae</taxon>
        <taxon>Rhizophlyctis</taxon>
    </lineage>
</organism>
<feature type="chain" id="PRO_5042210792" description="Endo-1,4-beta-xylanase" evidence="13">
    <location>
        <begin position="18"/>
        <end position="217"/>
    </location>
</feature>
<evidence type="ECO:0000256" key="2">
    <source>
        <dbReference type="ARBA" id="ARBA00004851"/>
    </source>
</evidence>
<evidence type="ECO:0000256" key="6">
    <source>
        <dbReference type="ARBA" id="ARBA00022729"/>
    </source>
</evidence>
<evidence type="ECO:0000256" key="5">
    <source>
        <dbReference type="ARBA" id="ARBA00022651"/>
    </source>
</evidence>
<comment type="similarity">
    <text evidence="3 11 12">Belongs to the glycosyl hydrolase 11 (cellulase G) family.</text>
</comment>